<feature type="transmembrane region" description="Helical" evidence="2">
    <location>
        <begin position="47"/>
        <end position="74"/>
    </location>
</feature>
<dbReference type="SUPFAM" id="SSF48097">
    <property type="entry name" value="Regulator of G-protein signaling, RGS"/>
    <property type="match status" value="1"/>
</dbReference>
<accession>A0ABR2HYJ9</accession>
<feature type="transmembrane region" description="Helical" evidence="2">
    <location>
        <begin position="205"/>
        <end position="224"/>
    </location>
</feature>
<keyword evidence="4" id="KW-1185">Reference proteome</keyword>
<protein>
    <submittedName>
        <fullName evidence="3">Termination of G-protein coupled receptor signaling pathway</fullName>
    </submittedName>
</protein>
<evidence type="ECO:0000313" key="3">
    <source>
        <dbReference type="EMBL" id="KAK8855179.1"/>
    </source>
</evidence>
<organism evidence="3 4">
    <name type="scientific">Apiospora arundinis</name>
    <dbReference type="NCBI Taxonomy" id="335852"/>
    <lineage>
        <taxon>Eukaryota</taxon>
        <taxon>Fungi</taxon>
        <taxon>Dikarya</taxon>
        <taxon>Ascomycota</taxon>
        <taxon>Pezizomycotina</taxon>
        <taxon>Sordariomycetes</taxon>
        <taxon>Xylariomycetidae</taxon>
        <taxon>Amphisphaeriales</taxon>
        <taxon>Apiosporaceae</taxon>
        <taxon>Apiospora</taxon>
    </lineage>
</organism>
<proteinExistence type="predicted"/>
<reference evidence="3 4" key="1">
    <citation type="journal article" date="2024" name="IMA Fungus">
        <title>Apiospora arundinis, a panoply of carbohydrate-active enzymes and secondary metabolites.</title>
        <authorList>
            <person name="Sorensen T."/>
            <person name="Petersen C."/>
            <person name="Muurmann A.T."/>
            <person name="Christiansen J.V."/>
            <person name="Brundto M.L."/>
            <person name="Overgaard C.K."/>
            <person name="Boysen A.T."/>
            <person name="Wollenberg R.D."/>
            <person name="Larsen T.O."/>
            <person name="Sorensen J.L."/>
            <person name="Nielsen K.L."/>
            <person name="Sondergaard T.E."/>
        </authorList>
    </citation>
    <scope>NUCLEOTIDE SEQUENCE [LARGE SCALE GENOMIC DNA]</scope>
    <source>
        <strain evidence="3 4">AAU 773</strain>
    </source>
</reference>
<feature type="transmembrane region" description="Helical" evidence="2">
    <location>
        <begin position="236"/>
        <end position="255"/>
    </location>
</feature>
<dbReference type="Gene3D" id="1.10.167.10">
    <property type="entry name" value="Regulator of G-protein Signalling 4, domain 2"/>
    <property type="match status" value="1"/>
</dbReference>
<gene>
    <name evidence="3" type="ORF">PGQ11_011091</name>
</gene>
<feature type="compositionally biased region" description="Low complexity" evidence="1">
    <location>
        <begin position="342"/>
        <end position="363"/>
    </location>
</feature>
<dbReference type="Proteomes" id="UP001390339">
    <property type="component" value="Unassembled WGS sequence"/>
</dbReference>
<keyword evidence="2" id="KW-0472">Membrane</keyword>
<evidence type="ECO:0000256" key="1">
    <source>
        <dbReference type="SAM" id="MobiDB-lite"/>
    </source>
</evidence>
<evidence type="ECO:0000313" key="4">
    <source>
        <dbReference type="Proteomes" id="UP001390339"/>
    </source>
</evidence>
<keyword evidence="2" id="KW-1133">Transmembrane helix</keyword>
<feature type="transmembrane region" description="Helical" evidence="2">
    <location>
        <begin position="152"/>
        <end position="172"/>
    </location>
</feature>
<keyword evidence="3" id="KW-0675">Receptor</keyword>
<feature type="region of interest" description="Disordered" evidence="1">
    <location>
        <begin position="466"/>
        <end position="496"/>
    </location>
</feature>
<sequence>MADPRIVYSPLGWTYIGLMIGWTLLVLAAMGFLFHHRRLPFLQLRRLPLVFSAIVILHIYAASCLLALTIGPLVPCDAQFWVMSLYLPCGMALLQAANVQFQHVATRQRKYAQFSTLEDRHVFERSVEVDPALPWWRRGWQRVQKANEVDRVLIYIGIAMGVQVALTFLIYFGSEMFHPSYGFFHLQVPGTEQQRATLCFTGWEWWLSIVWQFFWAWFYAPYTLWKTRHIHDTHGWRIQTICCCIAGLPASPMWLIGLYVPQMEPVNKVFVPPQWIALSILFIEIFTLGFPCLQVYKTHNLKQETIDTIAAWEKRNHILGKDPENISTSSAGYGGSTLDGRSTTSKSGKSAHTTSTSHSRDSTLTMGALENALRTNPQPLLEFASLKDFSGENVSFLSHVGDWRRAWTMSSSAPAEKTREQFIRAVRIYSHFVSLEHSEFPVNISSRTAKALHQLFHHAAQILNRRRRQSDSATPFNNGAVPGLSDDDSSSGPVDLEATLGKANLESVTQMAELTNYNHTHFPDLEIPDAFNPQVFEAAEGEIKYLVLTNTWPKFVHAGFEQASQSEREREERDDRSPRNFLHRKLLCV</sequence>
<dbReference type="InterPro" id="IPR036305">
    <property type="entry name" value="RGS_sf"/>
</dbReference>
<comment type="caution">
    <text evidence="3">The sequence shown here is derived from an EMBL/GenBank/DDBJ whole genome shotgun (WGS) entry which is preliminary data.</text>
</comment>
<feature type="region of interest" description="Disordered" evidence="1">
    <location>
        <begin position="323"/>
        <end position="363"/>
    </location>
</feature>
<feature type="transmembrane region" description="Helical" evidence="2">
    <location>
        <begin position="12"/>
        <end position="35"/>
    </location>
</feature>
<dbReference type="EMBL" id="JAPCWZ010000007">
    <property type="protein sequence ID" value="KAK8855179.1"/>
    <property type="molecule type" value="Genomic_DNA"/>
</dbReference>
<feature type="transmembrane region" description="Helical" evidence="2">
    <location>
        <begin position="275"/>
        <end position="296"/>
    </location>
</feature>
<feature type="transmembrane region" description="Helical" evidence="2">
    <location>
        <begin position="80"/>
        <end position="101"/>
    </location>
</feature>
<keyword evidence="2" id="KW-0812">Transmembrane</keyword>
<evidence type="ECO:0000256" key="2">
    <source>
        <dbReference type="SAM" id="Phobius"/>
    </source>
</evidence>
<dbReference type="InterPro" id="IPR044926">
    <property type="entry name" value="RGS_subdomain_2"/>
</dbReference>
<name>A0ABR2HYJ9_9PEZI</name>